<dbReference type="PROSITE" id="PS01217">
    <property type="entry name" value="SUCCINYL_COA_LIG_3"/>
    <property type="match status" value="1"/>
</dbReference>
<evidence type="ECO:0000313" key="12">
    <source>
        <dbReference type="EMBL" id="NGY05258.1"/>
    </source>
</evidence>
<gene>
    <name evidence="10 12" type="primary">sucC</name>
    <name evidence="12" type="ORF">G7Y85_10795</name>
</gene>
<dbReference type="InterPro" id="IPR005809">
    <property type="entry name" value="Succ_CoA_ligase-like_bsu"/>
</dbReference>
<accession>A0A6M2BRZ4</accession>
<dbReference type="Proteomes" id="UP000472676">
    <property type="component" value="Unassembled WGS sequence"/>
</dbReference>
<dbReference type="FunFam" id="3.30.470.20:FF:000002">
    <property type="entry name" value="Succinate--CoA ligase [ADP-forming] subunit beta"/>
    <property type="match status" value="1"/>
</dbReference>
<proteinExistence type="inferred from homology"/>
<dbReference type="GO" id="GO:0005524">
    <property type="term" value="F:ATP binding"/>
    <property type="evidence" value="ECO:0007669"/>
    <property type="project" value="UniProtKB-UniRule"/>
</dbReference>
<organism evidence="12 13">
    <name type="scientific">Solimonas terrae</name>
    <dbReference type="NCBI Taxonomy" id="1396819"/>
    <lineage>
        <taxon>Bacteria</taxon>
        <taxon>Pseudomonadati</taxon>
        <taxon>Pseudomonadota</taxon>
        <taxon>Gammaproteobacteria</taxon>
        <taxon>Nevskiales</taxon>
        <taxon>Nevskiaceae</taxon>
        <taxon>Solimonas</taxon>
    </lineage>
</organism>
<dbReference type="Gene3D" id="3.40.50.261">
    <property type="entry name" value="Succinyl-CoA synthetase domains"/>
    <property type="match status" value="1"/>
</dbReference>
<dbReference type="GO" id="GO:0005829">
    <property type="term" value="C:cytosol"/>
    <property type="evidence" value="ECO:0007669"/>
    <property type="project" value="TreeGrafter"/>
</dbReference>
<comment type="catalytic activity">
    <reaction evidence="8">
        <text>succinate + ATP + CoA = succinyl-CoA + ADP + phosphate</text>
        <dbReference type="Rhea" id="RHEA:17661"/>
        <dbReference type="ChEBI" id="CHEBI:30031"/>
        <dbReference type="ChEBI" id="CHEBI:30616"/>
        <dbReference type="ChEBI" id="CHEBI:43474"/>
        <dbReference type="ChEBI" id="CHEBI:57287"/>
        <dbReference type="ChEBI" id="CHEBI:57292"/>
        <dbReference type="ChEBI" id="CHEBI:456216"/>
        <dbReference type="EC" id="6.2.1.5"/>
    </reaction>
    <physiologicalReaction direction="right-to-left" evidence="8">
        <dbReference type="Rhea" id="RHEA:17663"/>
    </physiologicalReaction>
</comment>
<comment type="catalytic activity">
    <reaction evidence="9">
        <text>GTP + succinate + CoA = succinyl-CoA + GDP + phosphate</text>
        <dbReference type="Rhea" id="RHEA:22120"/>
        <dbReference type="ChEBI" id="CHEBI:30031"/>
        <dbReference type="ChEBI" id="CHEBI:37565"/>
        <dbReference type="ChEBI" id="CHEBI:43474"/>
        <dbReference type="ChEBI" id="CHEBI:57287"/>
        <dbReference type="ChEBI" id="CHEBI:57292"/>
        <dbReference type="ChEBI" id="CHEBI:58189"/>
    </reaction>
    <physiologicalReaction direction="right-to-left" evidence="9">
        <dbReference type="Rhea" id="RHEA:22122"/>
    </physiologicalReaction>
</comment>
<dbReference type="PANTHER" id="PTHR11815:SF10">
    <property type="entry name" value="SUCCINATE--COA LIGASE [GDP-FORMING] SUBUNIT BETA, MITOCHONDRIAL"/>
    <property type="match status" value="1"/>
</dbReference>
<keyword evidence="2 10" id="KW-0816">Tricarboxylic acid cycle</keyword>
<dbReference type="FunFam" id="3.30.1490.20:FF:000002">
    <property type="entry name" value="Succinate--CoA ligase [ADP-forming] subunit beta"/>
    <property type="match status" value="1"/>
</dbReference>
<keyword evidence="4 10" id="KW-0479">Metal-binding</keyword>
<dbReference type="Gene3D" id="3.30.1490.20">
    <property type="entry name" value="ATP-grasp fold, A domain"/>
    <property type="match status" value="1"/>
</dbReference>
<keyword evidence="6 10" id="KW-0067">ATP-binding</keyword>
<feature type="binding site" evidence="10">
    <location>
        <position position="107"/>
    </location>
    <ligand>
        <name>ATP</name>
        <dbReference type="ChEBI" id="CHEBI:30616"/>
    </ligand>
</feature>
<evidence type="ECO:0000256" key="5">
    <source>
        <dbReference type="ARBA" id="ARBA00022741"/>
    </source>
</evidence>
<dbReference type="GO" id="GO:0006099">
    <property type="term" value="P:tricarboxylic acid cycle"/>
    <property type="evidence" value="ECO:0007669"/>
    <property type="project" value="UniProtKB-UniRule"/>
</dbReference>
<dbReference type="InterPro" id="IPR005811">
    <property type="entry name" value="SUCC_ACL_C"/>
</dbReference>
<dbReference type="NCBIfam" id="NF001913">
    <property type="entry name" value="PRK00696.1"/>
    <property type="match status" value="1"/>
</dbReference>
<dbReference type="InterPro" id="IPR017866">
    <property type="entry name" value="Succ-CoA_synthase_bsu_CS"/>
</dbReference>
<dbReference type="Pfam" id="PF00549">
    <property type="entry name" value="Ligase_CoA"/>
    <property type="match status" value="1"/>
</dbReference>
<keyword evidence="7 10" id="KW-0460">Magnesium</keyword>
<dbReference type="EMBL" id="JAAMOW010000005">
    <property type="protein sequence ID" value="NGY05258.1"/>
    <property type="molecule type" value="Genomic_DNA"/>
</dbReference>
<protein>
    <recommendedName>
        <fullName evidence="10">Succinate--CoA ligase [ADP-forming] subunit beta</fullName>
        <ecNumber evidence="10">6.2.1.5</ecNumber>
    </recommendedName>
    <alternativeName>
        <fullName evidence="10">Succinyl-CoA synthetase subunit beta</fullName>
        <shortName evidence="10">SCS-beta</shortName>
    </alternativeName>
</protein>
<feature type="binding site" evidence="10">
    <location>
        <position position="102"/>
    </location>
    <ligand>
        <name>ATP</name>
        <dbReference type="ChEBI" id="CHEBI:30616"/>
    </ligand>
</feature>
<comment type="subunit">
    <text evidence="10">Heterotetramer of two alpha and two beta subunits.</text>
</comment>
<feature type="binding site" evidence="10">
    <location>
        <position position="213"/>
    </location>
    <ligand>
        <name>Mg(2+)</name>
        <dbReference type="ChEBI" id="CHEBI:18420"/>
    </ligand>
</feature>
<comment type="pathway">
    <text evidence="10">Carbohydrate metabolism; tricarboxylic acid cycle; succinate from succinyl-CoA (ligase route): step 1/1.</text>
</comment>
<dbReference type="GO" id="GO:0000287">
    <property type="term" value="F:magnesium ion binding"/>
    <property type="evidence" value="ECO:0007669"/>
    <property type="project" value="UniProtKB-UniRule"/>
</dbReference>
<keyword evidence="5 10" id="KW-0547">Nucleotide-binding</keyword>
<dbReference type="PANTHER" id="PTHR11815">
    <property type="entry name" value="SUCCINYL-COA SYNTHETASE BETA CHAIN"/>
    <property type="match status" value="1"/>
</dbReference>
<name>A0A6M2BRZ4_9GAMM</name>
<feature type="domain" description="ATP-grasp" evidence="11">
    <location>
        <begin position="9"/>
        <end position="227"/>
    </location>
</feature>
<feature type="binding site" evidence="10">
    <location>
        <position position="99"/>
    </location>
    <ligand>
        <name>ATP</name>
        <dbReference type="ChEBI" id="CHEBI:30616"/>
    </ligand>
</feature>
<dbReference type="PROSITE" id="PS50975">
    <property type="entry name" value="ATP_GRASP"/>
    <property type="match status" value="1"/>
</dbReference>
<dbReference type="InterPro" id="IPR013815">
    <property type="entry name" value="ATP_grasp_subdomain_1"/>
</dbReference>
<feature type="binding site" evidence="10">
    <location>
        <position position="264"/>
    </location>
    <ligand>
        <name>substrate</name>
        <note>ligand shared with subunit alpha</note>
    </ligand>
</feature>
<feature type="binding site" evidence="10">
    <location>
        <position position="199"/>
    </location>
    <ligand>
        <name>Mg(2+)</name>
        <dbReference type="ChEBI" id="CHEBI:18420"/>
    </ligand>
</feature>
<evidence type="ECO:0000256" key="6">
    <source>
        <dbReference type="ARBA" id="ARBA00022840"/>
    </source>
</evidence>
<dbReference type="InterPro" id="IPR011761">
    <property type="entry name" value="ATP-grasp"/>
</dbReference>
<comment type="function">
    <text evidence="10">Succinyl-CoA synthetase functions in the citric acid cycle (TCA), coupling the hydrolysis of succinyl-CoA to the synthesis of either ATP or GTP and thus represents the only step of substrate-level phosphorylation in the TCA. The beta subunit provides nucleotide specificity of the enzyme and binds the substrate succinate, while the binding sites for coenzyme A and phosphate are found in the alpha subunit.</text>
</comment>
<feature type="binding site" evidence="10">
    <location>
        <position position="46"/>
    </location>
    <ligand>
        <name>ATP</name>
        <dbReference type="ChEBI" id="CHEBI:30616"/>
    </ligand>
</feature>
<reference evidence="12 13" key="1">
    <citation type="journal article" date="2014" name="Int. J. Syst. Evol. Microbiol.">
        <title>Solimonas terrae sp. nov., isolated from soil.</title>
        <authorList>
            <person name="Kim S.J."/>
            <person name="Moon J.Y."/>
            <person name="Weon H.Y."/>
            <person name="Ahn J.H."/>
            <person name="Chen W.M."/>
            <person name="Kwon S.W."/>
        </authorList>
    </citation>
    <scope>NUCLEOTIDE SEQUENCE [LARGE SCALE GENOMIC DNA]</scope>
    <source>
        <strain evidence="12 13">KIS83-12</strain>
    </source>
</reference>
<dbReference type="GO" id="GO:0004775">
    <property type="term" value="F:succinate-CoA ligase (ADP-forming) activity"/>
    <property type="evidence" value="ECO:0007669"/>
    <property type="project" value="UniProtKB-UniRule"/>
</dbReference>
<dbReference type="FunFam" id="3.40.50.261:FF:000001">
    <property type="entry name" value="Succinate--CoA ligase [ADP-forming] subunit beta"/>
    <property type="match status" value="1"/>
</dbReference>
<comment type="caution">
    <text evidence="10">Lacks conserved residue(s) required for the propagation of feature annotation.</text>
</comment>
<dbReference type="GO" id="GO:0042709">
    <property type="term" value="C:succinate-CoA ligase complex"/>
    <property type="evidence" value="ECO:0007669"/>
    <property type="project" value="TreeGrafter"/>
</dbReference>
<evidence type="ECO:0000256" key="8">
    <source>
        <dbReference type="ARBA" id="ARBA00050563"/>
    </source>
</evidence>
<evidence type="ECO:0000256" key="7">
    <source>
        <dbReference type="ARBA" id="ARBA00022842"/>
    </source>
</evidence>
<evidence type="ECO:0000256" key="10">
    <source>
        <dbReference type="HAMAP-Rule" id="MF_00558"/>
    </source>
</evidence>
<keyword evidence="13" id="KW-1185">Reference proteome</keyword>
<dbReference type="RefSeq" id="WP_166256306.1">
    <property type="nucleotide sequence ID" value="NZ_JAAMOW010000005.1"/>
</dbReference>
<feature type="binding site" evidence="10">
    <location>
        <begin position="321"/>
        <end position="323"/>
    </location>
    <ligand>
        <name>substrate</name>
        <note>ligand shared with subunit alpha</note>
    </ligand>
</feature>
<dbReference type="UniPathway" id="UPA00223">
    <property type="reaction ID" value="UER00999"/>
</dbReference>
<dbReference type="GO" id="GO:0006104">
    <property type="term" value="P:succinyl-CoA metabolic process"/>
    <property type="evidence" value="ECO:0007669"/>
    <property type="project" value="TreeGrafter"/>
</dbReference>
<evidence type="ECO:0000256" key="9">
    <source>
        <dbReference type="ARBA" id="ARBA00052891"/>
    </source>
</evidence>
<dbReference type="Pfam" id="PF08442">
    <property type="entry name" value="ATP-grasp_2"/>
    <property type="match status" value="1"/>
</dbReference>
<dbReference type="Gene3D" id="3.30.470.20">
    <property type="entry name" value="ATP-grasp fold, B domain"/>
    <property type="match status" value="1"/>
</dbReference>
<dbReference type="EC" id="6.2.1.5" evidence="10"/>
<dbReference type="AlphaFoldDB" id="A0A6M2BRZ4"/>
<dbReference type="HAMAP" id="MF_00558">
    <property type="entry name" value="Succ_CoA_beta"/>
    <property type="match status" value="1"/>
</dbReference>
<comment type="caution">
    <text evidence="12">The sequence shown here is derived from an EMBL/GenBank/DDBJ whole genome shotgun (WGS) entry which is preliminary data.</text>
</comment>
<evidence type="ECO:0000313" key="13">
    <source>
        <dbReference type="Proteomes" id="UP000472676"/>
    </source>
</evidence>
<dbReference type="NCBIfam" id="TIGR01016">
    <property type="entry name" value="sucCoAbeta"/>
    <property type="match status" value="1"/>
</dbReference>
<comment type="similarity">
    <text evidence="1 10">Belongs to the succinate/malate CoA ligase beta subunit family.</text>
</comment>
<dbReference type="SUPFAM" id="SSF52210">
    <property type="entry name" value="Succinyl-CoA synthetase domains"/>
    <property type="match status" value="1"/>
</dbReference>
<evidence type="ECO:0000256" key="4">
    <source>
        <dbReference type="ARBA" id="ARBA00022723"/>
    </source>
</evidence>
<dbReference type="PIRSF" id="PIRSF001554">
    <property type="entry name" value="SucCS_beta"/>
    <property type="match status" value="1"/>
</dbReference>
<dbReference type="InterPro" id="IPR013650">
    <property type="entry name" value="ATP-grasp_succ-CoA_synth-type"/>
</dbReference>
<evidence type="ECO:0000256" key="2">
    <source>
        <dbReference type="ARBA" id="ARBA00022532"/>
    </source>
</evidence>
<keyword evidence="3 10" id="KW-0436">Ligase</keyword>
<evidence type="ECO:0000256" key="1">
    <source>
        <dbReference type="ARBA" id="ARBA00009182"/>
    </source>
</evidence>
<comment type="cofactor">
    <cofactor evidence="10">
        <name>Mg(2+)</name>
        <dbReference type="ChEBI" id="CHEBI:18420"/>
    </cofactor>
    <text evidence="10">Binds 1 Mg(2+) ion per subunit.</text>
</comment>
<evidence type="ECO:0000259" key="11">
    <source>
        <dbReference type="PROSITE" id="PS50975"/>
    </source>
</evidence>
<dbReference type="SUPFAM" id="SSF56059">
    <property type="entry name" value="Glutathione synthetase ATP-binding domain-like"/>
    <property type="match status" value="1"/>
</dbReference>
<dbReference type="InterPro" id="IPR016102">
    <property type="entry name" value="Succinyl-CoA_synth-like"/>
</dbReference>
<evidence type="ECO:0000256" key="3">
    <source>
        <dbReference type="ARBA" id="ARBA00022598"/>
    </source>
</evidence>
<sequence>MNLHEYQAKDLFARYGIAVPQGQLASSPEAARAAAKQLGTEKVVVKAQIHAGARGKAGGVKLVNGPDEAEEAAKGMLGKHLVTIQTDAKGLPVNSVYVEKPSNIARELYLSALVDRTQEKIVFMASPDGGMDIEKVAHETPERIKHVFVSPTAGLQPYQARELGFFLGLNKDQVDQFTKTLTGLYRIFTECDASLVEINPLIVTAEGNIMALDGKLNFDDNALFRQKEIAAQRDPTQEDEVERAAAKYDLNYVTLEGNIGCMVNGAGLAMATMDIVKLHGGQPANFLDVGGGTTAEKVTEAFKLITSSPSVKAIFINIFGGIVRCDLIAEGIIAAVKQTGLKLPVVARLQGTNMEKGQALLRESGFAITPVSDLTEAAQTVVKLAQGK</sequence>